<name>A0A5C2RSV2_9APHY</name>
<evidence type="ECO:0000313" key="1">
    <source>
        <dbReference type="EMBL" id="RPD53567.1"/>
    </source>
</evidence>
<dbReference type="EMBL" id="ML122319">
    <property type="protein sequence ID" value="RPD53567.1"/>
    <property type="molecule type" value="Genomic_DNA"/>
</dbReference>
<dbReference type="AlphaFoldDB" id="A0A5C2RSV2"/>
<protein>
    <submittedName>
        <fullName evidence="1">Uncharacterized protein</fullName>
    </submittedName>
</protein>
<evidence type="ECO:0000313" key="2">
    <source>
        <dbReference type="Proteomes" id="UP000313359"/>
    </source>
</evidence>
<organism evidence="1 2">
    <name type="scientific">Lentinus tigrinus ALCF2SS1-6</name>
    <dbReference type="NCBI Taxonomy" id="1328759"/>
    <lineage>
        <taxon>Eukaryota</taxon>
        <taxon>Fungi</taxon>
        <taxon>Dikarya</taxon>
        <taxon>Basidiomycota</taxon>
        <taxon>Agaricomycotina</taxon>
        <taxon>Agaricomycetes</taxon>
        <taxon>Polyporales</taxon>
        <taxon>Polyporaceae</taxon>
        <taxon>Lentinus</taxon>
    </lineage>
</organism>
<gene>
    <name evidence="1" type="ORF">L227DRAFT_581239</name>
</gene>
<keyword evidence="2" id="KW-1185">Reference proteome</keyword>
<sequence length="221" mass="24191">MMYAKSPLKQLQLPQSTLSHIKPSLDTTTMVRARVYTPKGYRTLGMSGRAQTVSGMQDKYLPKEAYLILREFHEKVTAYPSKQQKKELASVIAKLPGARGCTSAKISAYFKERRKTVARAHKPVPEAASSNAPLAVRIGTTARQKVPERACTPSPPCPPVARADDLAGLLRDALSELSTTSPISPPKTFAELGRWCRETDTFSENLLDNIAAGVYEGLGMQ</sequence>
<proteinExistence type="predicted"/>
<dbReference type="OrthoDB" id="2762223at2759"/>
<reference evidence="1" key="1">
    <citation type="journal article" date="2018" name="Genome Biol. Evol.">
        <title>Genomics and development of Lentinus tigrinus, a white-rot wood-decaying mushroom with dimorphic fruiting bodies.</title>
        <authorList>
            <person name="Wu B."/>
            <person name="Xu Z."/>
            <person name="Knudson A."/>
            <person name="Carlson A."/>
            <person name="Chen N."/>
            <person name="Kovaka S."/>
            <person name="LaButti K."/>
            <person name="Lipzen A."/>
            <person name="Pennachio C."/>
            <person name="Riley R."/>
            <person name="Schakwitz W."/>
            <person name="Umezawa K."/>
            <person name="Ohm R.A."/>
            <person name="Grigoriev I.V."/>
            <person name="Nagy L.G."/>
            <person name="Gibbons J."/>
            <person name="Hibbett D."/>
        </authorList>
    </citation>
    <scope>NUCLEOTIDE SEQUENCE [LARGE SCALE GENOMIC DNA]</scope>
    <source>
        <strain evidence="1">ALCF2SS1-6</strain>
    </source>
</reference>
<dbReference type="Proteomes" id="UP000313359">
    <property type="component" value="Unassembled WGS sequence"/>
</dbReference>
<accession>A0A5C2RSV2</accession>